<organism evidence="3 4">
    <name type="scientific">Fibrella rubiginis</name>
    <dbReference type="NCBI Taxonomy" id="2817060"/>
    <lineage>
        <taxon>Bacteria</taxon>
        <taxon>Pseudomonadati</taxon>
        <taxon>Bacteroidota</taxon>
        <taxon>Cytophagia</taxon>
        <taxon>Cytophagales</taxon>
        <taxon>Spirosomataceae</taxon>
        <taxon>Fibrella</taxon>
    </lineage>
</organism>
<dbReference type="Gene3D" id="3.60.15.10">
    <property type="entry name" value="Ribonuclease Z/Hydroxyacylglutathione hydrolase-like"/>
    <property type="match status" value="1"/>
</dbReference>
<sequence>MKNRQTTQPTGSLTLDAPPANSVTSATPYDVTGDVFGIKTLFVNVFFVGSPGPGNDWILVDAGFYGYADAIQDRAEALFGPNNPPKAVVLTHGHADHIGSLRKLLNRWGQVPVYAHPLERPYLTGLSAYPPPDPAIGGGGMSLMSWIFPIGPTDFSDVLRPIDPSGIIPELPGWRAIHTPGHAPGHISLFRDSDRTLLAGDAFVTTNQNSLSDVINQTEEIHGPPAYFTCDWPAAADSVRKLALLNPARVGTGHGVSMHGLDLQLELGRLVSEFNDRAIPSEGRYVREAAVTNENGIVSMPSPTSFVVARAIGITAGLGLVWWLLRK</sequence>
<dbReference type="SUPFAM" id="SSF56281">
    <property type="entry name" value="Metallo-hydrolase/oxidoreductase"/>
    <property type="match status" value="1"/>
</dbReference>
<dbReference type="Proteomes" id="UP000664034">
    <property type="component" value="Unassembled WGS sequence"/>
</dbReference>
<keyword evidence="1" id="KW-0812">Transmembrane</keyword>
<dbReference type="InterPro" id="IPR036866">
    <property type="entry name" value="RibonucZ/Hydroxyglut_hydro"/>
</dbReference>
<evidence type="ECO:0000259" key="2">
    <source>
        <dbReference type="SMART" id="SM00849"/>
    </source>
</evidence>
<dbReference type="CDD" id="cd07721">
    <property type="entry name" value="yflN-like_MBL-fold"/>
    <property type="match status" value="1"/>
</dbReference>
<reference evidence="3" key="1">
    <citation type="submission" date="2021-03" db="EMBL/GenBank/DDBJ databases">
        <title>Fibrella sp. HMF5335 genome sequencing and assembly.</title>
        <authorList>
            <person name="Kang H."/>
            <person name="Kim H."/>
            <person name="Bae S."/>
            <person name="Joh K."/>
        </authorList>
    </citation>
    <scope>NUCLEOTIDE SEQUENCE</scope>
    <source>
        <strain evidence="3">HMF5335</strain>
    </source>
</reference>
<comment type="caution">
    <text evidence="3">The sequence shown here is derived from an EMBL/GenBank/DDBJ whole genome shotgun (WGS) entry which is preliminary data.</text>
</comment>
<keyword evidence="1" id="KW-0472">Membrane</keyword>
<dbReference type="Pfam" id="PF00753">
    <property type="entry name" value="Lactamase_B"/>
    <property type="match status" value="1"/>
</dbReference>
<accession>A0A939K4U9</accession>
<gene>
    <name evidence="3" type="ORF">J2I47_04340</name>
</gene>
<feature type="domain" description="Metallo-beta-lactamase" evidence="2">
    <location>
        <begin position="42"/>
        <end position="254"/>
    </location>
</feature>
<feature type="transmembrane region" description="Helical" evidence="1">
    <location>
        <begin position="307"/>
        <end position="325"/>
    </location>
</feature>
<dbReference type="EMBL" id="JAFMYV010000002">
    <property type="protein sequence ID" value="MBO0935770.1"/>
    <property type="molecule type" value="Genomic_DNA"/>
</dbReference>
<evidence type="ECO:0000313" key="3">
    <source>
        <dbReference type="EMBL" id="MBO0935770.1"/>
    </source>
</evidence>
<evidence type="ECO:0000313" key="4">
    <source>
        <dbReference type="Proteomes" id="UP000664034"/>
    </source>
</evidence>
<keyword evidence="1" id="KW-1133">Transmembrane helix</keyword>
<proteinExistence type="predicted"/>
<evidence type="ECO:0000256" key="1">
    <source>
        <dbReference type="SAM" id="Phobius"/>
    </source>
</evidence>
<name>A0A939K4U9_9BACT</name>
<dbReference type="SMART" id="SM00849">
    <property type="entry name" value="Lactamase_B"/>
    <property type="match status" value="1"/>
</dbReference>
<dbReference type="PANTHER" id="PTHR42951">
    <property type="entry name" value="METALLO-BETA-LACTAMASE DOMAIN-CONTAINING"/>
    <property type="match status" value="1"/>
</dbReference>
<dbReference type="AlphaFoldDB" id="A0A939K4U9"/>
<dbReference type="InterPro" id="IPR050855">
    <property type="entry name" value="NDM-1-like"/>
</dbReference>
<protein>
    <submittedName>
        <fullName evidence="3">MBL fold metallo-hydrolase</fullName>
    </submittedName>
</protein>
<dbReference type="PANTHER" id="PTHR42951:SF17">
    <property type="entry name" value="METALLO-BETA-LACTAMASE DOMAIN-CONTAINING PROTEIN"/>
    <property type="match status" value="1"/>
</dbReference>
<dbReference type="RefSeq" id="WP_207363334.1">
    <property type="nucleotide sequence ID" value="NZ_JAFMYV010000002.1"/>
</dbReference>
<dbReference type="InterPro" id="IPR001279">
    <property type="entry name" value="Metallo-B-lactamas"/>
</dbReference>
<keyword evidence="4" id="KW-1185">Reference proteome</keyword>